<feature type="region of interest" description="Disordered" evidence="3">
    <location>
        <begin position="559"/>
        <end position="586"/>
    </location>
</feature>
<dbReference type="Pfam" id="PF00566">
    <property type="entry name" value="RabGAP-TBC"/>
    <property type="match status" value="2"/>
</dbReference>
<evidence type="ECO:0000256" key="1">
    <source>
        <dbReference type="ARBA" id="ARBA00007234"/>
    </source>
</evidence>
<feature type="compositionally biased region" description="Polar residues" evidence="3">
    <location>
        <begin position="4510"/>
        <end position="4519"/>
    </location>
</feature>
<dbReference type="GO" id="GO:0006355">
    <property type="term" value="P:regulation of DNA-templated transcription"/>
    <property type="evidence" value="ECO:0007669"/>
    <property type="project" value="TreeGrafter"/>
</dbReference>
<dbReference type="SMART" id="SM00164">
    <property type="entry name" value="TBC"/>
    <property type="match status" value="1"/>
</dbReference>
<feature type="domain" description="PI3K/PI4K catalytic" evidence="5">
    <location>
        <begin position="4180"/>
        <end position="4521"/>
    </location>
</feature>
<accession>A0AA36D619</accession>
<dbReference type="PROSITE" id="PS50290">
    <property type="entry name" value="PI3_4_KINASE_3"/>
    <property type="match status" value="1"/>
</dbReference>
<dbReference type="GO" id="GO:0006281">
    <property type="term" value="P:DNA repair"/>
    <property type="evidence" value="ECO:0007669"/>
    <property type="project" value="TreeGrafter"/>
</dbReference>
<dbReference type="InterPro" id="IPR003151">
    <property type="entry name" value="PIK-rel_kinase_FAT"/>
</dbReference>
<evidence type="ECO:0000256" key="3">
    <source>
        <dbReference type="SAM" id="MobiDB-lite"/>
    </source>
</evidence>
<sequence length="4529" mass="519014">MATAHSNQFVEEYRRYLKNELGWADLVYLCRTGSLRTAATRSISWRILLNVLPLNCLEWGTVLDRHRQNYMGLRNKHIANPRNSCPQDPEIDNPLSNNTRSCWSRYFADGELRSLILKDVERTFPEMEYFQNPSVRKMMCNVLLVYAKENSFLGYKQGMHEILAPLVFILYNDQQAFHHAAEEFQLRALDRVEQDLLHQLHDNTFLEADAYSIFCEVMREIIPWYEDGVTDPPEPHPFERLQDSTATSQLLEKLKEYGNTLELKDPELSKHLSNLDIPAQLYGIRWLRLLFGREFPLPDLLFLWDLIFSDRPVAQIVKCIFLAMLVYIRENLLVSDYGACLQYLMRYPPVVDVASFAQLVLHYKSPQLYPKPKELTVRNYTNITVQGTIHPSSSSQKYRTSSQPPPVKPSRAQRHRQSRRYQRQESDTPRPVTDTEVQILEEQVAVLQQRLNENDIHTASAAQKIKEIVNELSSGDFDRTEVVARLKTIGQQLGRLTISRHSGDGMPANEEHYGPIEIAQEAPMGTPRITNNNEMKEISVLKKGPTTLPRAIAPQAGHSNLKMQQPAASSPAPSRQPVPPQQPSNIDNLLKTLTENTQRDDAKLCALREIWTMFDIYSNSPAYAQALDALYRAFFKLFVDTNPQFIQENNTQQLRKLVLEIMLRTSSHEVAKRHTCDTQKLMLRLIKDDNEDNGCLALKILVDHVRTFRIHQEVQIRDIASIVQHFRNAFFDMHKHIADPKMFELLKPRRPTQPMQEDALIAHYLLTCFYPQKVYFSEGPHNQEGQPKEPEYFLIPRASQSLKLLSEMALLFILIYHHYKTQIVSEISELMKAMISFTNLTVPVPPFVKDQRNTVNSELRDEFFNCQMKTLNFVAFIAKSSPEAVFANSPQLLSGIFNLLDTCPAEMVQARRELLMAVKYFYTSDFRDKFRNYVARLFSEKLMVGTGYTCQDTIRPMMYSINADLLHHLRLQLSYPILVHTIFVYSRCIHDISLPANLQSMCVRLMMNLCEAFGKLEKEQEAPGRDILFNILETCNMKLKVLAYQHMPLLFKQHGNGMEWRSDVENITVDKEKNESKTFLVNDVVIEDGPWDDIMPTNGDAYEVRIRRSSSSVDSVAELESPEAYYADERVRARMPPPLPEEKPNARGTSVQQLLHDVWAIPAPPLNLNDCRNMIKYLIQCAKYVLAQLIDSNLKRTQNSLTYMEERDIFSRFFKYGLICLDVFMLPITSGRNNNVRTKDERECIDSFANVFANLNPDVYQEIFSNHIEFLIERISRNFALQLICNSFLVNPTTSARFGGILVHYLLERLPQMSVNTHRSGLHLKLYKLMFSAVSCAQSSGCADIEKMLRPYMHDLVSQAMKLALTSKDPQNYFYLLRALFRSIGGGAHDMLYVQFLPLLPDLLKKLNRLQSSAHRQIMRELFTELCLTIPVRLSSLLPYLSLLMDPLVSALNGSTSLMQQGLRTLELCVDNLQPEYLYEHMGSVRPYLIEGLWKRVGCGNDLQSSTSALRILGKLGGSNRKVLVTPQRLQVLTEDDLKKFYLVLDVDGRTTIDRNSGVDLETLLANGKQNRLFRNASGVEGSSTHPVPNYELRNLCAEWARSIILLALSPTVPTDFTPGIVEEIRNTLRKMENISDAPAYICRKNVTRQVYVNALTALFFVIVGKDLRPKHLKLFNAVVKQLTLQSLMELIAKDELMCAHPIENCMDSAILVDAFIATISDISKEFVKSAFVALRHILDVYLAFIEDLNQLAKMPFLKYLLEQVCKLCHADSWFSRVGGATALYSIIGTFPQPFLVYHISLIIQSLLETQFGLQDEVSQGAIDMALAGLHLLHKKCLPNFQPNDELARGIVTKMVLEYSRQLFNPDAAFRRQVYGLLHNLAKHTNLPLETLFVPIKQHVRKDFDVAIERFGGDSMHAQIATMGTFTFLFAGETPFLDMKEDEKWPFAFLERVMWICAGTEESLLEDPLYRMLGPSSHFPHDLLQRIVPLRQSAAECLVACLRMLHKIRLTSSSSASQPMPKPGELIEQALRLLGDKQEKVQLATRDALQRYHKSHPIPPHLLQEAFNRVLIQLDELVTDVNLRHLCHFVYIENGLVNAKVHNIAEKQLIAWNAEGRIERGSHQIYSLYSLSQLLNMSPLFNDWFVDPLCRFLTLLDYDYVIDKPLDFERIALKFLCKFPRETLRFFLKRESVICPARRALMRRFLKSEDSAPIKDVATQDEAIFSNMLQGRMLDDVNLPNGAWQWLPPLNQTEQLYSEYELMTLTLIDRCSRDNVVWYADAHRLVEQLRELWVSPEFKIRHLVKSDNFNHHFFPEAPEEANSQNKPTEQIPVRMLHITKYKVPKLLVTCLIRYLRTNYTQIEILFDTMSCFVGNYATDFTFVRTFLEQEVIPKYPLEWIRNAFFKVMDRLLEDPTLRMKSLDWVKVIQYLLIPCLQYTLERYDVDAVVGPLCLQETQAPGSTDSTPMEEHDPYLLNQNMVARLEKVLTKCQDSMSARMTVVIFQLATVFVKFAPHHIHDNASKKQGARLRSLMLLGWPYLNQPSQDITIKYSAHLFLAHIIEKFAINRKIVLQVYHSLMAAYHIDNRDVVKHAIDIITPAVPVRMDDGYYQLLSTVRRILLEETHNATHAYYCIYVVCRNYRVFYYVRHELLTSLLGTLTKLFQQQAGGHLEGKKLAVEVCEIAIKWELLRNQKVQERYGQSTGALSQDGDEVDGLLEKLKGEPEPDVREEDVKREVVEPGNGTPLREGHDPQLPKEHQPLAKEHVEQVISLLLRMAVHYSSSSQSSSQQSNAEITKKSFSLLRAALKPRVWGSIAMPKISWLERQLIQSIEAYRKEGNQAQAAQAAHILEVLVTLIQIMPPPLVVQTVQSLQAALSDCMLSNNTGLVRAVNALVKALLEKTRSSEKGLDQFDELNTAIYKHLHNQLFNYEKSQNASIQTIYTGFSLLRIIGLHQPDYIKAQIGIQLYAKVIQKMGKEHQHYLQMKGEKEKGMSDLFEVAVDLLRPHVSAIPDENKRHLLAIIGVNIEKTDQPKVAVASLNLLHDIVASLGENLPSPMMQVIARLVPISERRFKDAQAGKPLFQQFLSTVLIIFSHKRLRDMPEAEKLLPAFAAGLNSSDETIRTKFLEAWDRERDRCVIDRIRYLFGVYNWAPMRDTFWLKHVLYMLLKSSKKTLVAQRCQSEEGSGFASLWNTLAATTGLAGRRRRNFESGLENRFKEEPMEVDDLDKEEGILSDKLSPPQQREAIFKEVSGLLTDAINNTMVDPIDQLLQLIFNIQDIRFVAQFFQTVFISLWQRMSVTDRQSLETTLCQFISSSRHGNPTQPGHPSVLTVLIDTFTKCGIHIPPAEISYVANYHTGWHRAVLLLEEMAEHSPRLASVAPMLQYTSGDAISQDLSSHLSVLNRLDSLYEHLHEFDQKSVIWSRRALLPYTSRAMDLYLQGKYQAAVTFIDQNNEMWLDRLKQTNSLQCTIQWEQEQEAITDIWKKSLFELCDWERLDAYGKAAQNPEVLMKISPHLSDWSLLRDCVAQIGACVPRNLIVSHSLHQSLLNVMAPELQPKENQAEYISHCTDELQKNIVDEWRKLPTVIDASHVPLLQAMNIVQEINESAPVKHGIYMAQQTAPSAQTVLDIKNIVKTWRNRVGCVSDSYSSTVFAQHFRLNIHADVLPQPAFQNQQMLPIHSSAQAQLAIAQGARKRKLYDFAEESLLKLHTLPSLPLLDAQSTVLEQLKLYRTMASDPEIQEGTARELLGHALALCERAPLEGQTKELLCKIFAQKGRILSKLGRGEDADKAFMTAANIQEVAVNNKDFSAFYAWGKHLDDRFHARRNSQSALAEGREALTCFLDAARIDNEGKAGKSIARFLFTLKCMEALGDTMIHDAIDALLRQCTAFINPSNWLQWLPSLCDCIRERSGSSVFAIIARVAKMHPIQTFYVIRGLLPAEAIDKICARGMTPGQTSVDPTQSADIIANMPIKPWQRTLVHALDIVLEQRPSAIRALHRILQSLSNIPEYWAERQLRESLEVLDMIKRRLASSRFKGFSCRVVGNSLIERVERWSQLLTNPTENVAYLEEKGGEWMASQEDFDEDEWKFRDGMTKKILDFCRVVASRTSLLPSLGLINGIRTLLLKRLKALPSTVILNNIDPWLANFSSRTADVELFSELFTTKPVQYLSMITRFDSRVHVQIRAGRPVKMIEVRTHTGKTTSWLIQRDPIDRNPEEPNSLSTDASAARLAHFYTQFNNSLRKDTETSKRFLNLHVPTRLEIASRCSLVQIPATSSSLIQPIDVMAKHFEPIFMEPDDLIDFFYKNLVADDVNDVNPERMHTAMYNQFTEHSQSMIPDSVFQKHIAERLPDPTQYYALRKQFSKQLGLISLLELSLGVGAFWLEDMNLCESSCLLWHSNSKLYLPPPSATVEIAPPFRFTPNLQKFIGFSREGHLRWAMHAARRCIELDQIRPFLNILFFDEVAEISGRSNVQFFERYITQIEERIRRLTSPEENTQEDAHSRMINESTPQQLSRADPSWHPWF</sequence>
<dbReference type="InterPro" id="IPR046807">
    <property type="entry name" value="Tra1_central"/>
</dbReference>
<feature type="compositionally biased region" description="Basic and acidic residues" evidence="3">
    <location>
        <begin position="2720"/>
        <end position="2739"/>
    </location>
</feature>
<dbReference type="PANTHER" id="PTHR11139:SF1">
    <property type="entry name" value="TRANSFORMATION_TRANSCRIPTION DOMAIN-ASSOCIATED PROTEIN"/>
    <property type="match status" value="1"/>
</dbReference>
<gene>
    <name evidence="6" type="ORF">MSPICULIGERA_LOCUS18909</name>
</gene>
<dbReference type="Pfam" id="PF20206">
    <property type="entry name" value="Tra1_ring"/>
    <property type="match status" value="1"/>
</dbReference>
<feature type="domain" description="Rab-GAP TBC" evidence="4">
    <location>
        <begin position="35"/>
        <end position="311"/>
    </location>
</feature>
<proteinExistence type="inferred from homology"/>
<dbReference type="Pfam" id="PF20175">
    <property type="entry name" value="Tra1_central"/>
    <property type="match status" value="1"/>
</dbReference>
<dbReference type="InterPro" id="IPR016024">
    <property type="entry name" value="ARM-type_fold"/>
</dbReference>
<name>A0AA36D619_9BILA</name>
<dbReference type="GO" id="GO:0035267">
    <property type="term" value="C:NuA4 histone acetyltransferase complex"/>
    <property type="evidence" value="ECO:0007669"/>
    <property type="project" value="TreeGrafter"/>
</dbReference>
<dbReference type="Gene3D" id="1.10.8.270">
    <property type="entry name" value="putative rabgap domain of human tbc1 domain family member 14 like domains"/>
    <property type="match status" value="1"/>
</dbReference>
<dbReference type="InterPro" id="IPR011009">
    <property type="entry name" value="Kinase-like_dom_sf"/>
</dbReference>
<feature type="non-terminal residue" evidence="6">
    <location>
        <position position="1"/>
    </location>
</feature>
<feature type="region of interest" description="Disordered" evidence="3">
    <location>
        <begin position="387"/>
        <end position="433"/>
    </location>
</feature>
<feature type="compositionally biased region" description="Low complexity" evidence="3">
    <location>
        <begin position="564"/>
        <end position="573"/>
    </location>
</feature>
<dbReference type="GO" id="GO:0005096">
    <property type="term" value="F:GTPase activator activity"/>
    <property type="evidence" value="ECO:0007669"/>
    <property type="project" value="UniProtKB-KW"/>
</dbReference>
<feature type="region of interest" description="Disordered" evidence="3">
    <location>
        <begin position="4494"/>
        <end position="4529"/>
    </location>
</feature>
<evidence type="ECO:0000256" key="2">
    <source>
        <dbReference type="ARBA" id="ARBA00022468"/>
    </source>
</evidence>
<dbReference type="GO" id="GO:0005634">
    <property type="term" value="C:nucleus"/>
    <property type="evidence" value="ECO:0007669"/>
    <property type="project" value="TreeGrafter"/>
</dbReference>
<organism evidence="6 7">
    <name type="scientific">Mesorhabditis spiculigera</name>
    <dbReference type="NCBI Taxonomy" id="96644"/>
    <lineage>
        <taxon>Eukaryota</taxon>
        <taxon>Metazoa</taxon>
        <taxon>Ecdysozoa</taxon>
        <taxon>Nematoda</taxon>
        <taxon>Chromadorea</taxon>
        <taxon>Rhabditida</taxon>
        <taxon>Rhabditina</taxon>
        <taxon>Rhabditomorpha</taxon>
        <taxon>Rhabditoidea</taxon>
        <taxon>Rhabditidae</taxon>
        <taxon>Mesorhabditinae</taxon>
        <taxon>Mesorhabditis</taxon>
    </lineage>
</organism>
<protein>
    <submittedName>
        <fullName evidence="6">Uncharacterized protein</fullName>
    </submittedName>
</protein>
<dbReference type="InterPro" id="IPR011989">
    <property type="entry name" value="ARM-like"/>
</dbReference>
<dbReference type="Gene3D" id="1.25.10.10">
    <property type="entry name" value="Leucine-rich Repeat Variant"/>
    <property type="match status" value="1"/>
</dbReference>
<dbReference type="FunFam" id="1.10.472.80:FF:000038">
    <property type="entry name" value="TBC1 domain family member 5"/>
    <property type="match status" value="1"/>
</dbReference>
<dbReference type="InterPro" id="IPR050517">
    <property type="entry name" value="DDR_Repair_Kinase"/>
</dbReference>
<evidence type="ECO:0000259" key="4">
    <source>
        <dbReference type="PROSITE" id="PS50086"/>
    </source>
</evidence>
<dbReference type="InterPro" id="IPR046805">
    <property type="entry name" value="Tra1_ring"/>
</dbReference>
<dbReference type="Pfam" id="PF02259">
    <property type="entry name" value="FAT"/>
    <property type="match status" value="1"/>
</dbReference>
<keyword evidence="7" id="KW-1185">Reference proteome</keyword>
<dbReference type="SUPFAM" id="SSF48371">
    <property type="entry name" value="ARM repeat"/>
    <property type="match status" value="3"/>
</dbReference>
<evidence type="ECO:0000313" key="7">
    <source>
        <dbReference type="Proteomes" id="UP001177023"/>
    </source>
</evidence>
<dbReference type="GO" id="GO:0000124">
    <property type="term" value="C:SAGA complex"/>
    <property type="evidence" value="ECO:0007669"/>
    <property type="project" value="TreeGrafter"/>
</dbReference>
<comment type="similarity">
    <text evidence="1">Belongs to the PI3/PI4-kinase family. TRA1 subfamily.</text>
</comment>
<comment type="caution">
    <text evidence="6">The sequence shown here is derived from an EMBL/GenBank/DDBJ whole genome shotgun (WGS) entry which is preliminary data.</text>
</comment>
<dbReference type="SUPFAM" id="SSF56112">
    <property type="entry name" value="Protein kinase-like (PK-like)"/>
    <property type="match status" value="1"/>
</dbReference>
<evidence type="ECO:0000313" key="6">
    <source>
        <dbReference type="EMBL" id="CAJ0580720.1"/>
    </source>
</evidence>
<dbReference type="PANTHER" id="PTHR11139">
    <property type="entry name" value="ATAXIA TELANGIECTASIA MUTATED ATM -RELATED"/>
    <property type="match status" value="1"/>
</dbReference>
<dbReference type="InterPro" id="IPR000403">
    <property type="entry name" value="PI3/4_kinase_cat_dom"/>
</dbReference>
<dbReference type="Gene3D" id="1.10.472.80">
    <property type="entry name" value="Ypt/Rab-GAP domain of gyp1p, domain 3"/>
    <property type="match status" value="1"/>
</dbReference>
<feature type="compositionally biased region" description="Low complexity" evidence="3">
    <location>
        <begin position="392"/>
        <end position="402"/>
    </location>
</feature>
<dbReference type="Proteomes" id="UP001177023">
    <property type="component" value="Unassembled WGS sequence"/>
</dbReference>
<feature type="region of interest" description="Disordered" evidence="3">
    <location>
        <begin position="2720"/>
        <end position="2754"/>
    </location>
</feature>
<keyword evidence="2" id="KW-0343">GTPase activation</keyword>
<feature type="compositionally biased region" description="Basic residues" evidence="3">
    <location>
        <begin position="411"/>
        <end position="421"/>
    </location>
</feature>
<dbReference type="PROSITE" id="PS50086">
    <property type="entry name" value="TBC_RABGAP"/>
    <property type="match status" value="1"/>
</dbReference>
<reference evidence="6" key="1">
    <citation type="submission" date="2023-06" db="EMBL/GenBank/DDBJ databases">
        <authorList>
            <person name="Delattre M."/>
        </authorList>
    </citation>
    <scope>NUCLEOTIDE SEQUENCE</scope>
    <source>
        <strain evidence="6">AF72</strain>
    </source>
</reference>
<dbReference type="FunFam" id="1.10.8.270:FF:000011">
    <property type="entry name" value="TBC1 domain family member 5"/>
    <property type="match status" value="1"/>
</dbReference>
<dbReference type="EMBL" id="CATQJA010002662">
    <property type="protein sequence ID" value="CAJ0580720.1"/>
    <property type="molecule type" value="Genomic_DNA"/>
</dbReference>
<dbReference type="SUPFAM" id="SSF47923">
    <property type="entry name" value="Ypt/Rab-GAP domain of gyp1p"/>
    <property type="match status" value="2"/>
</dbReference>
<dbReference type="GO" id="GO:0005737">
    <property type="term" value="C:cytoplasm"/>
    <property type="evidence" value="ECO:0007669"/>
    <property type="project" value="UniProtKB-ARBA"/>
</dbReference>
<dbReference type="InterPro" id="IPR000195">
    <property type="entry name" value="Rab-GAP-TBC_dom"/>
</dbReference>
<dbReference type="InterPro" id="IPR035969">
    <property type="entry name" value="Rab-GAP_TBC_sf"/>
</dbReference>
<evidence type="ECO:0000259" key="5">
    <source>
        <dbReference type="PROSITE" id="PS50290"/>
    </source>
</evidence>